<protein>
    <submittedName>
        <fullName evidence="2">Uncharacterized protein</fullName>
    </submittedName>
</protein>
<dbReference type="EMBL" id="KQ001718">
    <property type="protein sequence ID" value="KJP85586.1"/>
    <property type="molecule type" value="Genomic_DNA"/>
</dbReference>
<dbReference type="VEuPathDB" id="PlasmoDB:AK88_04753"/>
<accession>A0A0D9QIQ5</accession>
<feature type="compositionally biased region" description="Basic and acidic residues" evidence="1">
    <location>
        <begin position="101"/>
        <end position="123"/>
    </location>
</feature>
<dbReference type="Proteomes" id="UP000054561">
    <property type="component" value="Unassembled WGS sequence"/>
</dbReference>
<proteinExistence type="predicted"/>
<evidence type="ECO:0000256" key="1">
    <source>
        <dbReference type="SAM" id="MobiDB-lite"/>
    </source>
</evidence>
<gene>
    <name evidence="2" type="ORF">AK88_04753</name>
</gene>
<dbReference type="GeneID" id="24270067"/>
<reference evidence="2 3" key="1">
    <citation type="submission" date="2014-03" db="EMBL/GenBank/DDBJ databases">
        <title>The Genome Sequence of Plasmodium fragile nilgiri.</title>
        <authorList>
            <consortium name="The Broad Institute Genomics Platform"/>
            <consortium name="The Broad Institute Genome Sequencing Center for Infectious Disease"/>
            <person name="Neafsey D."/>
            <person name="Duraisingh M."/>
            <person name="Young S.K."/>
            <person name="Zeng Q."/>
            <person name="Gargeya S."/>
            <person name="Abouelleil A."/>
            <person name="Alvarado L."/>
            <person name="Chapman S.B."/>
            <person name="Gainer-Dewar J."/>
            <person name="Goldberg J."/>
            <person name="Griggs A."/>
            <person name="Gujja S."/>
            <person name="Hansen M."/>
            <person name="Howarth C."/>
            <person name="Imamovic A."/>
            <person name="Larimer J."/>
            <person name="Pearson M."/>
            <person name="Poon T.W."/>
            <person name="Priest M."/>
            <person name="Roberts A."/>
            <person name="Saif S."/>
            <person name="Shea T."/>
            <person name="Sykes S."/>
            <person name="Wortman J."/>
            <person name="Nusbaum C."/>
            <person name="Birren B."/>
        </authorList>
    </citation>
    <scope>NUCLEOTIDE SEQUENCE [LARGE SCALE GENOMIC DNA]</scope>
    <source>
        <strain evidence="3">nilgiri</strain>
    </source>
</reference>
<feature type="region of interest" description="Disordered" evidence="1">
    <location>
        <begin position="72"/>
        <end position="152"/>
    </location>
</feature>
<name>A0A0D9QIQ5_PLAFR</name>
<dbReference type="AlphaFoldDB" id="A0A0D9QIQ5"/>
<sequence length="152" mass="17348">MISTTIRNRIHKIISGNNLILENEDNQTNLKNIVNNCTLIENALRKEFLEFRRLPRNKLNALIIDVLKKTFEGDGVSSKGGSIYGNEFQGSYGEGQQDGQHNYDDQDSHHGDDKWQPGEKDEGPCPTKGKKKKKKRMNSCPKMEVKKSRVPY</sequence>
<evidence type="ECO:0000313" key="2">
    <source>
        <dbReference type="EMBL" id="KJP85586.1"/>
    </source>
</evidence>
<dbReference type="RefSeq" id="XP_012337784.1">
    <property type="nucleotide sequence ID" value="XM_012482361.1"/>
</dbReference>
<keyword evidence="3" id="KW-1185">Reference proteome</keyword>
<feature type="compositionally biased region" description="Basic residues" evidence="1">
    <location>
        <begin position="128"/>
        <end position="137"/>
    </location>
</feature>
<feature type="compositionally biased region" description="Basic and acidic residues" evidence="1">
    <location>
        <begin position="143"/>
        <end position="152"/>
    </location>
</feature>
<organism evidence="2 3">
    <name type="scientific">Plasmodium fragile</name>
    <dbReference type="NCBI Taxonomy" id="5857"/>
    <lineage>
        <taxon>Eukaryota</taxon>
        <taxon>Sar</taxon>
        <taxon>Alveolata</taxon>
        <taxon>Apicomplexa</taxon>
        <taxon>Aconoidasida</taxon>
        <taxon>Haemosporida</taxon>
        <taxon>Plasmodiidae</taxon>
        <taxon>Plasmodium</taxon>
        <taxon>Plasmodium (Plasmodium)</taxon>
    </lineage>
</organism>
<evidence type="ECO:0000313" key="3">
    <source>
        <dbReference type="Proteomes" id="UP000054561"/>
    </source>
</evidence>